<organism evidence="1 2">
    <name type="scientific">Escherichia coli</name>
    <dbReference type="NCBI Taxonomy" id="562"/>
    <lineage>
        <taxon>Bacteria</taxon>
        <taxon>Pseudomonadati</taxon>
        <taxon>Pseudomonadota</taxon>
        <taxon>Gammaproteobacteria</taxon>
        <taxon>Enterobacterales</taxon>
        <taxon>Enterobacteriaceae</taxon>
        <taxon>Escherichia</taxon>
    </lineage>
</organism>
<evidence type="ECO:0000313" key="2">
    <source>
        <dbReference type="Proteomes" id="UP001481170"/>
    </source>
</evidence>
<evidence type="ECO:0000313" key="1">
    <source>
        <dbReference type="EMBL" id="XOW91824.1"/>
    </source>
</evidence>
<sequence length="250" mass="27748">METVFDALKAMGKATSVELAARLDISREEVLNELWELKKAGFVDKSVYTWRVAYSNVQQEQPARAELPEETTTATVAKISESDLTATIEQRGPQTADELATLSGTTSRKVASTLAMAISKGRLIRVNQDGKFRYCIPGDNLPAEPEVTSVTETDGKAFPQPAGVALPVREAETQEEIKTESVAVTVRSQPSFTRKHQDGLILPSLHVANRELRRAKGQVQKWERVCAALREVNKCRDILRDITATREQQR</sequence>
<protein>
    <submittedName>
        <fullName evidence="1">DUF1627 domain-containing protein</fullName>
    </submittedName>
</protein>
<name>A0ACD5GBH6_ECOLX</name>
<reference evidence="1" key="1">
    <citation type="submission" date="2025-01" db="EMBL/GenBank/DDBJ databases">
        <authorList>
            <person name="Sun R."/>
            <person name="Lian X."/>
        </authorList>
    </citation>
    <scope>NUCLEOTIDE SEQUENCE</scope>
    <source>
        <strain evidence="1">PS2Canimalfeces12</strain>
    </source>
</reference>
<dbReference type="EMBL" id="CP180600">
    <property type="protein sequence ID" value="XOW91824.1"/>
    <property type="molecule type" value="Genomic_DNA"/>
</dbReference>
<accession>A0ACD5GBH6</accession>
<dbReference type="Proteomes" id="UP001481170">
    <property type="component" value="Chromosome"/>
</dbReference>
<proteinExistence type="predicted"/>
<gene>
    <name evidence="1" type="ORF">ABTZ31_021880</name>
</gene>